<accession>A0AAE1DA08</accession>
<sequence length="90" mass="10218">MSICKSLRRIEHKDNKSNLEFYVTIAEFDTFAFQLSLLGVIRPFPIRQSNGLWEGRPPLTDLTRNPFGTTLVRALKNAQPEELSLALDLG</sequence>
<keyword evidence="2" id="KW-1185">Reference proteome</keyword>
<dbReference type="Proteomes" id="UP001283361">
    <property type="component" value="Unassembled WGS sequence"/>
</dbReference>
<evidence type="ECO:0000313" key="1">
    <source>
        <dbReference type="EMBL" id="KAK3762856.1"/>
    </source>
</evidence>
<reference evidence="1" key="1">
    <citation type="journal article" date="2023" name="G3 (Bethesda)">
        <title>A reference genome for the long-term kleptoplast-retaining sea slug Elysia crispata morphotype clarki.</title>
        <authorList>
            <person name="Eastman K.E."/>
            <person name="Pendleton A.L."/>
            <person name="Shaikh M.A."/>
            <person name="Suttiyut T."/>
            <person name="Ogas R."/>
            <person name="Tomko P."/>
            <person name="Gavelis G."/>
            <person name="Widhalm J.R."/>
            <person name="Wisecaver J.H."/>
        </authorList>
    </citation>
    <scope>NUCLEOTIDE SEQUENCE</scope>
    <source>
        <strain evidence="1">ECLA1</strain>
    </source>
</reference>
<organism evidence="1 2">
    <name type="scientific">Elysia crispata</name>
    <name type="common">lettuce slug</name>
    <dbReference type="NCBI Taxonomy" id="231223"/>
    <lineage>
        <taxon>Eukaryota</taxon>
        <taxon>Metazoa</taxon>
        <taxon>Spiralia</taxon>
        <taxon>Lophotrochozoa</taxon>
        <taxon>Mollusca</taxon>
        <taxon>Gastropoda</taxon>
        <taxon>Heterobranchia</taxon>
        <taxon>Euthyneura</taxon>
        <taxon>Panpulmonata</taxon>
        <taxon>Sacoglossa</taxon>
        <taxon>Placobranchoidea</taxon>
        <taxon>Plakobranchidae</taxon>
        <taxon>Elysia</taxon>
    </lineage>
</organism>
<dbReference type="EMBL" id="JAWDGP010004629">
    <property type="protein sequence ID" value="KAK3762856.1"/>
    <property type="molecule type" value="Genomic_DNA"/>
</dbReference>
<protein>
    <submittedName>
        <fullName evidence="1">Uncharacterized protein</fullName>
    </submittedName>
</protein>
<dbReference type="AlphaFoldDB" id="A0AAE1DA08"/>
<evidence type="ECO:0000313" key="2">
    <source>
        <dbReference type="Proteomes" id="UP001283361"/>
    </source>
</evidence>
<name>A0AAE1DA08_9GAST</name>
<gene>
    <name evidence="1" type="ORF">RRG08_027637</name>
</gene>
<comment type="caution">
    <text evidence="1">The sequence shown here is derived from an EMBL/GenBank/DDBJ whole genome shotgun (WGS) entry which is preliminary data.</text>
</comment>
<proteinExistence type="predicted"/>